<keyword evidence="2" id="KW-1185">Reference proteome</keyword>
<comment type="caution">
    <text evidence="1">The sequence shown here is derived from an EMBL/GenBank/DDBJ whole genome shotgun (WGS) entry which is preliminary data.</text>
</comment>
<organism evidence="1 2">
    <name type="scientific">Taklimakanibacter albus</name>
    <dbReference type="NCBI Taxonomy" id="2800327"/>
    <lineage>
        <taxon>Bacteria</taxon>
        <taxon>Pseudomonadati</taxon>
        <taxon>Pseudomonadota</taxon>
        <taxon>Alphaproteobacteria</taxon>
        <taxon>Hyphomicrobiales</taxon>
        <taxon>Aestuariivirgaceae</taxon>
        <taxon>Taklimakanibacter</taxon>
    </lineage>
</organism>
<evidence type="ECO:0000313" key="1">
    <source>
        <dbReference type="EMBL" id="MBK1867862.1"/>
    </source>
</evidence>
<dbReference type="Proteomes" id="UP000616151">
    <property type="component" value="Unassembled WGS sequence"/>
</dbReference>
<evidence type="ECO:0000313" key="2">
    <source>
        <dbReference type="Proteomes" id="UP000616151"/>
    </source>
</evidence>
<gene>
    <name evidence="1" type="ORF">JHL16_16010</name>
</gene>
<proteinExistence type="predicted"/>
<reference evidence="1" key="1">
    <citation type="submission" date="2021-01" db="EMBL/GenBank/DDBJ databases">
        <authorList>
            <person name="Sun Q."/>
        </authorList>
    </citation>
    <scope>NUCLEOTIDE SEQUENCE</scope>
    <source>
        <strain evidence="1">YIM B02566</strain>
    </source>
</reference>
<protein>
    <submittedName>
        <fullName evidence="1">XRE family transcriptional regulator</fullName>
    </submittedName>
</protein>
<name>A0ACC5R5F8_9HYPH</name>
<accession>A0ACC5R5F8</accession>
<dbReference type="EMBL" id="JAENHL010000007">
    <property type="protein sequence ID" value="MBK1867862.1"/>
    <property type="molecule type" value="Genomic_DNA"/>
</dbReference>
<sequence length="70" mass="7791">MSGIYRAVDWIEKGKWSQAEVAKKLGITQPRSSEFINSKVDKFSLEALLGFLDKIGADVHIKVDKAKKAV</sequence>